<accession>A0A848DSU1</accession>
<evidence type="ECO:0000259" key="4">
    <source>
        <dbReference type="SMART" id="SM01008"/>
    </source>
</evidence>
<protein>
    <submittedName>
        <fullName evidence="5">Xanthine dehydrogenase family protein</fullName>
    </submittedName>
</protein>
<dbReference type="InterPro" id="IPR036856">
    <property type="entry name" value="Ald_Oxase/Xan_DH_a/b_sf"/>
</dbReference>
<dbReference type="AlphaFoldDB" id="A0A848DSU1"/>
<dbReference type="InterPro" id="IPR046867">
    <property type="entry name" value="AldOxase/xan_DH_MoCoBD2"/>
</dbReference>
<dbReference type="InterPro" id="IPR016208">
    <property type="entry name" value="Ald_Oxase/xanthine_DH-like"/>
</dbReference>
<evidence type="ECO:0000256" key="2">
    <source>
        <dbReference type="ARBA" id="ARBA00023002"/>
    </source>
</evidence>
<keyword evidence="2" id="KW-0560">Oxidoreductase</keyword>
<dbReference type="Proteomes" id="UP000586918">
    <property type="component" value="Unassembled WGS sequence"/>
</dbReference>
<dbReference type="Pfam" id="PF20256">
    <property type="entry name" value="MoCoBD_2"/>
    <property type="match status" value="1"/>
</dbReference>
<dbReference type="PANTHER" id="PTHR11908">
    <property type="entry name" value="XANTHINE DEHYDROGENASE"/>
    <property type="match status" value="1"/>
</dbReference>
<dbReference type="InterPro" id="IPR037165">
    <property type="entry name" value="AldOxase/xan_DH_Mopterin-bd_sf"/>
</dbReference>
<sequence length="790" mass="84517">MESAPAETGRPQKYVGSRVKRVEDRRMLLGQSKYLPDLEVPGMVHAAFLRSPHAHAKILSIDTTEAQNLEGVVAIFTGADIAAHTKPLVSVLQRPESVACTKPLLAVDKVRHVGEALAVVIADSRYIAEDAIDLIQVEWEVLPAVTDAEAAIADGAPQLHDDIPNNNIGHIEYTHGDVEKAFAEADHVFSKRLHTHRHMAAPMETRGVLASYDAASGDMTMYSSTQMPHFIRTLLVPVTGLKESQFRVISPEVGGGFGQKCHVFVEEAVIPVASKLIGRPVKWVEDRYENLAASAHAKDVIGELEIAVTKEGKMTAMRARYIGDGGAYSIYPWTSLIDVLPAANTTTGIYDVQNLSYVVDGALTNKCQTGAYRGVGWTPGHTLREVLIDEIAAELGLDPVEFRLMNVIPSEPYVSASGMKYDGGSYRESLELSAKMLDYEGFRTRQKEARAQGRFIGIGFSPFVEPTAWGSHVAKANGFPAEFYDSASIHIEPDGSVVVTNGLQNHGQGHETSLAQVAADHLGVRLEDVRVIEGDTGRAVYGMGTYASRSAVIGGGSIMRAAADVKKKMIQMAAHALEVSPEDIDLYNGVATVKGVPNKSMTVAQIAGMAHFGGAARPAGIEPALTATRSYDPPETYTNGVTAVIVEVDPETGLVEILRCVAVEDCGTVLNPLILDGQVCGALAQGFGGALYEDLIYNEEGQFLSGSLVDFLFPAATEMPAVEIAHIETPSTVTEGGIKGAGEAGTISGAAAIGNAVVDALREFNVKVDQMPIPPNTIREMIRKAQAARD</sequence>
<comment type="cofactor">
    <cofactor evidence="3">
        <name>Mo-molybdopterin cytosine dinucleotide</name>
        <dbReference type="ChEBI" id="CHEBI:71308"/>
    </cofactor>
</comment>
<dbReference type="Pfam" id="PF02738">
    <property type="entry name" value="MoCoBD_1"/>
    <property type="match status" value="1"/>
</dbReference>
<dbReference type="Gene3D" id="3.90.1170.50">
    <property type="entry name" value="Aldehyde oxidase/xanthine dehydrogenase, a/b hammerhead"/>
    <property type="match status" value="1"/>
</dbReference>
<dbReference type="EMBL" id="JAAXKZ010000215">
    <property type="protein sequence ID" value="NMH95583.1"/>
    <property type="molecule type" value="Genomic_DNA"/>
</dbReference>
<name>A0A848DSU1_9PSEU</name>
<comment type="caution">
    <text evidence="5">The sequence shown here is derived from an EMBL/GenBank/DDBJ whole genome shotgun (WGS) entry which is preliminary data.</text>
</comment>
<dbReference type="PANTHER" id="PTHR11908:SF132">
    <property type="entry name" value="ALDEHYDE OXIDASE 1-RELATED"/>
    <property type="match status" value="1"/>
</dbReference>
<organism evidence="5 6">
    <name type="scientific">Pseudonocardia bannensis</name>
    <dbReference type="NCBI Taxonomy" id="630973"/>
    <lineage>
        <taxon>Bacteria</taxon>
        <taxon>Bacillati</taxon>
        <taxon>Actinomycetota</taxon>
        <taxon>Actinomycetes</taxon>
        <taxon>Pseudonocardiales</taxon>
        <taxon>Pseudonocardiaceae</taxon>
        <taxon>Pseudonocardia</taxon>
    </lineage>
</organism>
<evidence type="ECO:0000256" key="3">
    <source>
        <dbReference type="ARBA" id="ARBA00053029"/>
    </source>
</evidence>
<dbReference type="SUPFAM" id="SSF56003">
    <property type="entry name" value="Molybdenum cofactor-binding domain"/>
    <property type="match status" value="1"/>
</dbReference>
<reference evidence="5 6" key="1">
    <citation type="submission" date="2020-04" db="EMBL/GenBank/DDBJ databases">
        <authorList>
            <person name="Klaysubun C."/>
            <person name="Duangmal K."/>
            <person name="Lipun K."/>
        </authorList>
    </citation>
    <scope>NUCLEOTIDE SEQUENCE [LARGE SCALE GENOMIC DNA]</scope>
    <source>
        <strain evidence="5 6">DSM 45300</strain>
    </source>
</reference>
<evidence type="ECO:0000313" key="6">
    <source>
        <dbReference type="Proteomes" id="UP000586918"/>
    </source>
</evidence>
<dbReference type="InterPro" id="IPR000674">
    <property type="entry name" value="Ald_Oxase/Xan_DH_a/b"/>
</dbReference>
<dbReference type="Pfam" id="PF01315">
    <property type="entry name" value="Ald_Xan_dh_C"/>
    <property type="match status" value="1"/>
</dbReference>
<gene>
    <name evidence="5" type="ORF">HF519_29395</name>
</gene>
<dbReference type="GO" id="GO:0005506">
    <property type="term" value="F:iron ion binding"/>
    <property type="evidence" value="ECO:0007669"/>
    <property type="project" value="InterPro"/>
</dbReference>
<dbReference type="SMART" id="SM01008">
    <property type="entry name" value="Ald_Xan_dh_C"/>
    <property type="match status" value="1"/>
</dbReference>
<dbReference type="Gene3D" id="3.30.365.10">
    <property type="entry name" value="Aldehyde oxidase/xanthine dehydrogenase, molybdopterin binding domain"/>
    <property type="match status" value="4"/>
</dbReference>
<evidence type="ECO:0000313" key="5">
    <source>
        <dbReference type="EMBL" id="NMH95583.1"/>
    </source>
</evidence>
<dbReference type="FunFam" id="3.30.365.10:FF:000001">
    <property type="entry name" value="Xanthine dehydrogenase oxidase"/>
    <property type="match status" value="1"/>
</dbReference>
<feature type="domain" description="Aldehyde oxidase/xanthine dehydrogenase a/b hammerhead" evidence="4">
    <location>
        <begin position="29"/>
        <end position="143"/>
    </location>
</feature>
<evidence type="ECO:0000256" key="1">
    <source>
        <dbReference type="ARBA" id="ARBA00022505"/>
    </source>
</evidence>
<dbReference type="GO" id="GO:0016491">
    <property type="term" value="F:oxidoreductase activity"/>
    <property type="evidence" value="ECO:0007669"/>
    <property type="project" value="UniProtKB-KW"/>
</dbReference>
<keyword evidence="1" id="KW-0500">Molybdenum</keyword>
<dbReference type="InterPro" id="IPR008274">
    <property type="entry name" value="AldOxase/xan_DH_MoCoBD1"/>
</dbReference>
<dbReference type="SUPFAM" id="SSF54665">
    <property type="entry name" value="CO dehydrogenase molybdoprotein N-domain-like"/>
    <property type="match status" value="1"/>
</dbReference>
<proteinExistence type="predicted"/>
<keyword evidence="6" id="KW-1185">Reference proteome</keyword>